<evidence type="ECO:0000313" key="5">
    <source>
        <dbReference type="Proteomes" id="UP000562929"/>
    </source>
</evidence>
<sequence>MEDGTQKRKQGPGCARGGESTNTGKRSKGGSGGRWKTPHQQAKMAEKTDTDAVLDIGDGGIWVTFVRGMQTKALREFKALCGEYCETMYDMKQPGSEDTPLDNETADERDIEASIQDELSSLKEKSKSKPREPFRAVMTGLECLFFMKLSKPIDPASMVRRMCEDARDCPEPRQRKCRYINRLTPVTDIDRATEKGIVRVGRKVLAPFFALKGEAEGEVPEIDSALPCTYAIRYNIRNHTAFTSDAVIKLIASLIHSRHKVNLGEPDKVILVEIFQLFCGLSVVNGREWDALKRYNVNSLYEMPRPETGTETAPSG</sequence>
<dbReference type="OrthoDB" id="367221at2759"/>
<name>A0A8H4VEB1_9HYPO</name>
<feature type="region of interest" description="Disordered" evidence="2">
    <location>
        <begin position="1"/>
        <end position="48"/>
    </location>
</feature>
<protein>
    <submittedName>
        <fullName evidence="4">THUMP domain containing protein</fullName>
    </submittedName>
</protein>
<evidence type="ECO:0000259" key="3">
    <source>
        <dbReference type="PROSITE" id="PS51165"/>
    </source>
</evidence>
<feature type="domain" description="THUMP" evidence="3">
    <location>
        <begin position="168"/>
        <end position="285"/>
    </location>
</feature>
<gene>
    <name evidence="4" type="ORF">GQ602_003241</name>
</gene>
<evidence type="ECO:0000256" key="2">
    <source>
        <dbReference type="SAM" id="MobiDB-lite"/>
    </source>
</evidence>
<dbReference type="Proteomes" id="UP000562929">
    <property type="component" value="Unassembled WGS sequence"/>
</dbReference>
<dbReference type="PANTHER" id="PTHR13452">
    <property type="entry name" value="THUMP DOMAIN CONTAINING PROTEIN 1-RELATED"/>
    <property type="match status" value="1"/>
</dbReference>
<dbReference type="AlphaFoldDB" id="A0A8H4VEB1"/>
<keyword evidence="1" id="KW-0694">RNA-binding</keyword>
<comment type="caution">
    <text evidence="4">The sequence shown here is derived from an EMBL/GenBank/DDBJ whole genome shotgun (WGS) entry which is preliminary data.</text>
</comment>
<dbReference type="InterPro" id="IPR040183">
    <property type="entry name" value="THUMPD1-like"/>
</dbReference>
<evidence type="ECO:0000256" key="1">
    <source>
        <dbReference type="PROSITE-ProRule" id="PRU00529"/>
    </source>
</evidence>
<dbReference type="CDD" id="cd11717">
    <property type="entry name" value="THUMP_THUMPD1_like"/>
    <property type="match status" value="1"/>
</dbReference>
<accession>A0A8H4VEB1</accession>
<proteinExistence type="predicted"/>
<dbReference type="Pfam" id="PF02926">
    <property type="entry name" value="THUMP"/>
    <property type="match status" value="1"/>
</dbReference>
<organism evidence="4 5">
    <name type="scientific">Ophiocordyceps camponoti-floridani</name>
    <dbReference type="NCBI Taxonomy" id="2030778"/>
    <lineage>
        <taxon>Eukaryota</taxon>
        <taxon>Fungi</taxon>
        <taxon>Dikarya</taxon>
        <taxon>Ascomycota</taxon>
        <taxon>Pezizomycotina</taxon>
        <taxon>Sordariomycetes</taxon>
        <taxon>Hypocreomycetidae</taxon>
        <taxon>Hypocreales</taxon>
        <taxon>Ophiocordycipitaceae</taxon>
        <taxon>Ophiocordyceps</taxon>
    </lineage>
</organism>
<dbReference type="SUPFAM" id="SSF143437">
    <property type="entry name" value="THUMP domain-like"/>
    <property type="match status" value="1"/>
</dbReference>
<dbReference type="GO" id="GO:0006400">
    <property type="term" value="P:tRNA modification"/>
    <property type="evidence" value="ECO:0007669"/>
    <property type="project" value="InterPro"/>
</dbReference>
<reference evidence="4 5" key="1">
    <citation type="journal article" date="2020" name="G3 (Bethesda)">
        <title>Genetic Underpinnings of Host Manipulation by Ophiocordyceps as Revealed by Comparative Transcriptomics.</title>
        <authorList>
            <person name="Will I."/>
            <person name="Das B."/>
            <person name="Trinh T."/>
            <person name="Brachmann A."/>
            <person name="Ohm R.A."/>
            <person name="de Bekker C."/>
        </authorList>
    </citation>
    <scope>NUCLEOTIDE SEQUENCE [LARGE SCALE GENOMIC DNA]</scope>
    <source>
        <strain evidence="4 5">EC05</strain>
    </source>
</reference>
<dbReference type="EMBL" id="JAACLJ010000003">
    <property type="protein sequence ID" value="KAF4589352.1"/>
    <property type="molecule type" value="Genomic_DNA"/>
</dbReference>
<dbReference type="InterPro" id="IPR004114">
    <property type="entry name" value="THUMP_dom"/>
</dbReference>
<dbReference type="PANTHER" id="PTHR13452:SF10">
    <property type="entry name" value="THUMP DOMAIN-CONTAINING PROTEIN 1"/>
    <property type="match status" value="1"/>
</dbReference>
<dbReference type="PROSITE" id="PS51165">
    <property type="entry name" value="THUMP"/>
    <property type="match status" value="1"/>
</dbReference>
<dbReference type="Gene3D" id="3.30.2300.10">
    <property type="entry name" value="THUMP superfamily"/>
    <property type="match status" value="1"/>
</dbReference>
<evidence type="ECO:0000313" key="4">
    <source>
        <dbReference type="EMBL" id="KAF4589352.1"/>
    </source>
</evidence>
<dbReference type="GO" id="GO:0003723">
    <property type="term" value="F:RNA binding"/>
    <property type="evidence" value="ECO:0007669"/>
    <property type="project" value="UniProtKB-UniRule"/>
</dbReference>
<keyword evidence="5" id="KW-1185">Reference proteome</keyword>